<name>A0A915DT97_9BILA</name>
<keyword evidence="2" id="KW-0732">Signal</keyword>
<sequence>MMTALLWPLCSALFSWTFLVVVQPAPIELGLLRLPGQSSSSSSSSIRITSSSSSSEISATSQPKVENQDASLEHSQEEDGSNGHNFKAVLSKPERFPRATTLPTPFSDESKYS</sequence>
<feature type="signal peptide" evidence="2">
    <location>
        <begin position="1"/>
        <end position="24"/>
    </location>
</feature>
<feature type="region of interest" description="Disordered" evidence="1">
    <location>
        <begin position="33"/>
        <end position="113"/>
    </location>
</feature>
<dbReference type="Proteomes" id="UP000887574">
    <property type="component" value="Unplaced"/>
</dbReference>
<feature type="compositionally biased region" description="Low complexity" evidence="1">
    <location>
        <begin position="38"/>
        <end position="61"/>
    </location>
</feature>
<accession>A0A915DT97</accession>
<evidence type="ECO:0000313" key="4">
    <source>
        <dbReference type="WBParaSite" id="jg22615"/>
    </source>
</evidence>
<evidence type="ECO:0000313" key="3">
    <source>
        <dbReference type="Proteomes" id="UP000887574"/>
    </source>
</evidence>
<proteinExistence type="predicted"/>
<dbReference type="AlphaFoldDB" id="A0A915DT97"/>
<evidence type="ECO:0000256" key="2">
    <source>
        <dbReference type="SAM" id="SignalP"/>
    </source>
</evidence>
<protein>
    <submittedName>
        <fullName evidence="4">Uncharacterized protein</fullName>
    </submittedName>
</protein>
<dbReference type="WBParaSite" id="jg22615">
    <property type="protein sequence ID" value="jg22615"/>
    <property type="gene ID" value="jg22615"/>
</dbReference>
<keyword evidence="3" id="KW-1185">Reference proteome</keyword>
<organism evidence="3 4">
    <name type="scientific">Ditylenchus dipsaci</name>
    <dbReference type="NCBI Taxonomy" id="166011"/>
    <lineage>
        <taxon>Eukaryota</taxon>
        <taxon>Metazoa</taxon>
        <taxon>Ecdysozoa</taxon>
        <taxon>Nematoda</taxon>
        <taxon>Chromadorea</taxon>
        <taxon>Rhabditida</taxon>
        <taxon>Tylenchina</taxon>
        <taxon>Tylenchomorpha</taxon>
        <taxon>Sphaerularioidea</taxon>
        <taxon>Anguinidae</taxon>
        <taxon>Anguininae</taxon>
        <taxon>Ditylenchus</taxon>
    </lineage>
</organism>
<reference evidence="4" key="1">
    <citation type="submission" date="2022-11" db="UniProtKB">
        <authorList>
            <consortium name="WormBaseParasite"/>
        </authorList>
    </citation>
    <scope>IDENTIFICATION</scope>
</reference>
<feature type="chain" id="PRO_5037334085" evidence="2">
    <location>
        <begin position="25"/>
        <end position="113"/>
    </location>
</feature>
<evidence type="ECO:0000256" key="1">
    <source>
        <dbReference type="SAM" id="MobiDB-lite"/>
    </source>
</evidence>